<keyword evidence="1" id="KW-0442">Lipid degradation</keyword>
<evidence type="ECO:0000256" key="1">
    <source>
        <dbReference type="ARBA" id="ARBA00022963"/>
    </source>
</evidence>
<organism evidence="2">
    <name type="scientific">Salix viminalis</name>
    <name type="common">Common osier</name>
    <name type="synonym">Basket willow</name>
    <dbReference type="NCBI Taxonomy" id="40686"/>
    <lineage>
        <taxon>Eukaryota</taxon>
        <taxon>Viridiplantae</taxon>
        <taxon>Streptophyta</taxon>
        <taxon>Embryophyta</taxon>
        <taxon>Tracheophyta</taxon>
        <taxon>Spermatophyta</taxon>
        <taxon>Magnoliopsida</taxon>
        <taxon>eudicotyledons</taxon>
        <taxon>Gunneridae</taxon>
        <taxon>Pentapetalae</taxon>
        <taxon>rosids</taxon>
        <taxon>fabids</taxon>
        <taxon>Malpighiales</taxon>
        <taxon>Salicaceae</taxon>
        <taxon>Saliceae</taxon>
        <taxon>Salix</taxon>
    </lineage>
</organism>
<dbReference type="PANTHER" id="PTHR32176:SF110">
    <property type="entry name" value="PATATIN"/>
    <property type="match status" value="1"/>
</dbReference>
<sequence>METTRSPDQPPTDENLVTVLSIDGVGIRGIIPGTILAFLESELQKLDNDDDARLADYFDVISGLAWWAGHCHANCTNERIALCLLQRYQCLLSDNSQRSSQNW</sequence>
<reference evidence="2" key="1">
    <citation type="submission" date="2019-03" db="EMBL/GenBank/DDBJ databases">
        <authorList>
            <person name="Mank J."/>
            <person name="Almeida P."/>
        </authorList>
    </citation>
    <scope>NUCLEOTIDE SEQUENCE</scope>
    <source>
        <strain evidence="2">78183</strain>
    </source>
</reference>
<keyword evidence="1" id="KW-0443">Lipid metabolism</keyword>
<dbReference type="InterPro" id="IPR016035">
    <property type="entry name" value="Acyl_Trfase/lysoPLipase"/>
</dbReference>
<proteinExistence type="predicted"/>
<evidence type="ECO:0008006" key="3">
    <source>
        <dbReference type="Google" id="ProtNLM"/>
    </source>
</evidence>
<evidence type="ECO:0000313" key="2">
    <source>
        <dbReference type="EMBL" id="VFU58275.1"/>
    </source>
</evidence>
<dbReference type="Gene3D" id="3.40.1090.10">
    <property type="entry name" value="Cytosolic phospholipase A2 catalytic domain"/>
    <property type="match status" value="1"/>
</dbReference>
<accession>A0A6N2MXZ4</accession>
<dbReference type="EMBL" id="CAADRP010001977">
    <property type="protein sequence ID" value="VFU58275.1"/>
    <property type="molecule type" value="Genomic_DNA"/>
</dbReference>
<name>A0A6N2MXZ4_SALVM</name>
<dbReference type="AlphaFoldDB" id="A0A6N2MXZ4"/>
<gene>
    <name evidence="2" type="ORF">SVIM_LOCUS424872</name>
</gene>
<dbReference type="SUPFAM" id="SSF52151">
    <property type="entry name" value="FabD/lysophospholipase-like"/>
    <property type="match status" value="1"/>
</dbReference>
<dbReference type="GO" id="GO:0004620">
    <property type="term" value="F:phospholipase activity"/>
    <property type="evidence" value="ECO:0007669"/>
    <property type="project" value="TreeGrafter"/>
</dbReference>
<dbReference type="PANTHER" id="PTHR32176">
    <property type="entry name" value="XYLOSE ISOMERASE"/>
    <property type="match status" value="1"/>
</dbReference>
<dbReference type="GO" id="GO:0047372">
    <property type="term" value="F:monoacylglycerol lipase activity"/>
    <property type="evidence" value="ECO:0007669"/>
    <property type="project" value="TreeGrafter"/>
</dbReference>
<protein>
    <recommendedName>
        <fullName evidence="3">PNPLA domain-containing protein</fullName>
    </recommendedName>
</protein>
<dbReference type="GO" id="GO:0016042">
    <property type="term" value="P:lipid catabolic process"/>
    <property type="evidence" value="ECO:0007669"/>
    <property type="project" value="UniProtKB-KW"/>
</dbReference>